<keyword evidence="11" id="KW-1185">Reference proteome</keyword>
<dbReference type="Proteomes" id="UP000019666">
    <property type="component" value="Unassembled WGS sequence"/>
</dbReference>
<name>A0A017HKM2_9RHOB</name>
<dbReference type="InterPro" id="IPR029058">
    <property type="entry name" value="AB_hydrolase_fold"/>
</dbReference>
<dbReference type="InterPro" id="IPR011118">
    <property type="entry name" value="Tannase/feruloyl_esterase"/>
</dbReference>
<dbReference type="SUPFAM" id="SSF53474">
    <property type="entry name" value="alpha/beta-Hydrolases"/>
    <property type="match status" value="1"/>
</dbReference>
<dbReference type="EMBL" id="AOSK01000099">
    <property type="protein sequence ID" value="EYD74901.1"/>
    <property type="molecule type" value="Genomic_DNA"/>
</dbReference>
<sequence>MPFTISPGGEAGRAGGLRALAVLLLALAPLRAAAQDAAPAPGVADLPVVRPAGSCADLLKTDLTDIGGEGSAVQRAEEVTNDAGIAACSVQGTLAPSITFAVVLPTETWTQRYLQLGCGGLCGRLSVDQVGAASGCQVLQAGGFAVAATDMGHQGSDATWGNDPQKRADFAHRANHLTALAAKALIAAFYGQGPQFSYFTGCSDGGREALIEAQRYPDDFDGIIAGAPAANFQVQNSVYHAWQAVANKDAEGRAILLADRLPILHRAVLAQCDGLDGVEDGLIANPLACDFDPGTLQCEAGASDTSACLTPAEVEVVRKLHDGPSDPATGKRLTIGGPQWGSELRWTVFVPEAATDTTQSEDHAVEAITGVSLPENPPEGLTLADVAFDEARIEQLAALHPLYDATNPDLSGFQGSGGKLILYHGWSDTDISPLNTIAYYEAVRAQMGDAAAEGFARLYLFPGMYHCSQGEGPYEVDLLTPMMAWVEGGQAPDGIVARQPQGGEGNEFGQFGPGKGGPPGADDAATAPLPGYPAAEAPSTDLARSRPVYPYPALPAFSGHGDPNDAADWTKGDATVAFTAPDWAGAGFFTPYQPMERQ</sequence>
<dbReference type="HOGENOM" id="CLU_014819_4_1_5"/>
<proteinExistence type="inferred from homology"/>
<accession>A0A017HKM2</accession>
<evidence type="ECO:0000256" key="4">
    <source>
        <dbReference type="ARBA" id="ARBA00022729"/>
    </source>
</evidence>
<evidence type="ECO:0000256" key="1">
    <source>
        <dbReference type="ARBA" id="ARBA00006249"/>
    </source>
</evidence>
<dbReference type="PANTHER" id="PTHR33938">
    <property type="entry name" value="FERULOYL ESTERASE B-RELATED"/>
    <property type="match status" value="1"/>
</dbReference>
<evidence type="ECO:0000256" key="8">
    <source>
        <dbReference type="SAM" id="MobiDB-lite"/>
    </source>
</evidence>
<dbReference type="AlphaFoldDB" id="A0A017HKM2"/>
<reference evidence="10 11" key="1">
    <citation type="submission" date="2013-02" db="EMBL/GenBank/DDBJ databases">
        <authorList>
            <person name="Fiebig A."/>
            <person name="Goeker M."/>
            <person name="Klenk H.-P.P."/>
        </authorList>
    </citation>
    <scope>NUCLEOTIDE SEQUENCE [LARGE SCALE GENOMIC DNA]</scope>
    <source>
        <strain evidence="10 11">DSM 19309</strain>
    </source>
</reference>
<evidence type="ECO:0000256" key="3">
    <source>
        <dbReference type="ARBA" id="ARBA00022723"/>
    </source>
</evidence>
<feature type="signal peptide" evidence="9">
    <location>
        <begin position="1"/>
        <end position="34"/>
    </location>
</feature>
<evidence type="ECO:0000313" key="10">
    <source>
        <dbReference type="EMBL" id="EYD74901.1"/>
    </source>
</evidence>
<evidence type="ECO:0000256" key="5">
    <source>
        <dbReference type="ARBA" id="ARBA00022801"/>
    </source>
</evidence>
<feature type="chain" id="PRO_5001492925" evidence="9">
    <location>
        <begin position="35"/>
        <end position="598"/>
    </location>
</feature>
<dbReference type="PANTHER" id="PTHR33938:SF15">
    <property type="entry name" value="FERULOYL ESTERASE B-RELATED"/>
    <property type="match status" value="1"/>
</dbReference>
<gene>
    <name evidence="10" type="ORF">Rumeso_03542</name>
</gene>
<keyword evidence="3" id="KW-0479">Metal-binding</keyword>
<keyword evidence="4 9" id="KW-0732">Signal</keyword>
<evidence type="ECO:0000256" key="6">
    <source>
        <dbReference type="ARBA" id="ARBA00022837"/>
    </source>
</evidence>
<feature type="compositionally biased region" description="Gly residues" evidence="8">
    <location>
        <begin position="502"/>
        <end position="519"/>
    </location>
</feature>
<dbReference type="STRING" id="442562.Rumeso_03542"/>
<comment type="caution">
    <text evidence="10">The sequence shown here is derived from an EMBL/GenBank/DDBJ whole genome shotgun (WGS) entry which is preliminary data.</text>
</comment>
<feature type="region of interest" description="Disordered" evidence="8">
    <location>
        <begin position="493"/>
        <end position="544"/>
    </location>
</feature>
<evidence type="ECO:0000256" key="7">
    <source>
        <dbReference type="ARBA" id="ARBA00023157"/>
    </source>
</evidence>
<keyword evidence="6" id="KW-0106">Calcium</keyword>
<dbReference type="Gene3D" id="3.40.50.1820">
    <property type="entry name" value="alpha/beta hydrolase"/>
    <property type="match status" value="1"/>
</dbReference>
<evidence type="ECO:0000256" key="2">
    <source>
        <dbReference type="ARBA" id="ARBA00022487"/>
    </source>
</evidence>
<feature type="compositionally biased region" description="Low complexity" evidence="8">
    <location>
        <begin position="520"/>
        <end position="529"/>
    </location>
</feature>
<organism evidence="10 11">
    <name type="scientific">Rubellimicrobium mesophilum DSM 19309</name>
    <dbReference type="NCBI Taxonomy" id="442562"/>
    <lineage>
        <taxon>Bacteria</taxon>
        <taxon>Pseudomonadati</taxon>
        <taxon>Pseudomonadota</taxon>
        <taxon>Alphaproteobacteria</taxon>
        <taxon>Rhodobacterales</taxon>
        <taxon>Roseobacteraceae</taxon>
        <taxon>Rubellimicrobium</taxon>
    </lineage>
</organism>
<dbReference type="GO" id="GO:0046872">
    <property type="term" value="F:metal ion binding"/>
    <property type="evidence" value="ECO:0007669"/>
    <property type="project" value="UniProtKB-KW"/>
</dbReference>
<evidence type="ECO:0000256" key="9">
    <source>
        <dbReference type="SAM" id="SignalP"/>
    </source>
</evidence>
<dbReference type="GO" id="GO:0052689">
    <property type="term" value="F:carboxylic ester hydrolase activity"/>
    <property type="evidence" value="ECO:0007669"/>
    <property type="project" value="UniProtKB-KW"/>
</dbReference>
<dbReference type="RefSeq" id="WP_211262822.1">
    <property type="nucleotide sequence ID" value="NZ_KK088563.1"/>
</dbReference>
<evidence type="ECO:0000313" key="11">
    <source>
        <dbReference type="Proteomes" id="UP000019666"/>
    </source>
</evidence>
<protein>
    <submittedName>
        <fullName evidence="10">Tannase</fullName>
    </submittedName>
</protein>
<comment type="similarity">
    <text evidence="1">Belongs to the tannase family.</text>
</comment>
<keyword evidence="5" id="KW-0378">Hydrolase</keyword>
<dbReference type="Pfam" id="PF07519">
    <property type="entry name" value="Tannase"/>
    <property type="match status" value="1"/>
</dbReference>
<dbReference type="PATRIC" id="fig|442562.3.peg.3487"/>
<keyword evidence="2" id="KW-0719">Serine esterase</keyword>
<keyword evidence="7" id="KW-1015">Disulfide bond</keyword>